<feature type="region of interest" description="Disordered" evidence="5">
    <location>
        <begin position="218"/>
        <end position="239"/>
    </location>
</feature>
<evidence type="ECO:0000313" key="8">
    <source>
        <dbReference type="Proteomes" id="UP001059617"/>
    </source>
</evidence>
<dbReference type="SUPFAM" id="SSF56059">
    <property type="entry name" value="Glutathione synthetase ATP-binding domain-like"/>
    <property type="match status" value="1"/>
</dbReference>
<comment type="similarity">
    <text evidence="1">Belongs to the D-alanine--D-alanine ligase family.</text>
</comment>
<evidence type="ECO:0000256" key="4">
    <source>
        <dbReference type="PROSITE-ProRule" id="PRU00409"/>
    </source>
</evidence>
<evidence type="ECO:0000259" key="6">
    <source>
        <dbReference type="PROSITE" id="PS50975"/>
    </source>
</evidence>
<dbReference type="PROSITE" id="PS50975">
    <property type="entry name" value="ATP_GRASP"/>
    <property type="match status" value="1"/>
</dbReference>
<evidence type="ECO:0000256" key="3">
    <source>
        <dbReference type="ARBA" id="ARBA00023316"/>
    </source>
</evidence>
<dbReference type="InterPro" id="IPR011127">
    <property type="entry name" value="Dala_Dala_lig_N"/>
</dbReference>
<dbReference type="InterPro" id="IPR013815">
    <property type="entry name" value="ATP_grasp_subdomain_1"/>
</dbReference>
<feature type="domain" description="ATP-grasp" evidence="6">
    <location>
        <begin position="134"/>
        <end position="317"/>
    </location>
</feature>
<gene>
    <name evidence="7" type="ORF">Dfulv_07550</name>
</gene>
<dbReference type="EMBL" id="CP073720">
    <property type="protein sequence ID" value="UWP84096.1"/>
    <property type="molecule type" value="Genomic_DNA"/>
</dbReference>
<dbReference type="PANTHER" id="PTHR23132:SF25">
    <property type="entry name" value="D-ALANINE--D-ALANINE LIGASE A"/>
    <property type="match status" value="1"/>
</dbReference>
<evidence type="ECO:0000256" key="1">
    <source>
        <dbReference type="ARBA" id="ARBA00010871"/>
    </source>
</evidence>
<name>A0ABY5W444_9ACTN</name>
<dbReference type="Pfam" id="PF07478">
    <property type="entry name" value="Dala_Dala_lig_C"/>
    <property type="match status" value="1"/>
</dbReference>
<dbReference type="InterPro" id="IPR011095">
    <property type="entry name" value="Dala_Dala_lig_C"/>
</dbReference>
<dbReference type="Gene3D" id="3.30.1490.20">
    <property type="entry name" value="ATP-grasp fold, A domain"/>
    <property type="match status" value="1"/>
</dbReference>
<protein>
    <submittedName>
        <fullName evidence="7">D-alanine--D-alanine ligase A</fullName>
    </submittedName>
</protein>
<reference evidence="7" key="1">
    <citation type="submission" date="2021-04" db="EMBL/GenBank/DDBJ databases">
        <authorList>
            <person name="Hartkoorn R.C."/>
            <person name="Beaudoing E."/>
            <person name="Hot D."/>
        </authorList>
    </citation>
    <scope>NUCLEOTIDE SEQUENCE</scope>
    <source>
        <strain evidence="7">NRRL B-16292</strain>
    </source>
</reference>
<dbReference type="Pfam" id="PF01820">
    <property type="entry name" value="Dala_Dala_lig_N"/>
    <property type="match status" value="1"/>
</dbReference>
<dbReference type="InterPro" id="IPR011761">
    <property type="entry name" value="ATP-grasp"/>
</dbReference>
<keyword evidence="4" id="KW-0067">ATP-binding</keyword>
<dbReference type="PANTHER" id="PTHR23132">
    <property type="entry name" value="D-ALANINE--D-ALANINE LIGASE"/>
    <property type="match status" value="1"/>
</dbReference>
<dbReference type="InterPro" id="IPR016185">
    <property type="entry name" value="PreATP-grasp_dom_sf"/>
</dbReference>
<keyword evidence="3" id="KW-0961">Cell wall biogenesis/degradation</keyword>
<dbReference type="SUPFAM" id="SSF52440">
    <property type="entry name" value="PreATP-grasp domain"/>
    <property type="match status" value="1"/>
</dbReference>
<dbReference type="RefSeq" id="WP_259861924.1">
    <property type="nucleotide sequence ID" value="NZ_BAAAST010000029.1"/>
</dbReference>
<dbReference type="Gene3D" id="3.30.470.20">
    <property type="entry name" value="ATP-grasp fold, B domain"/>
    <property type="match status" value="1"/>
</dbReference>
<evidence type="ECO:0000313" key="7">
    <source>
        <dbReference type="EMBL" id="UWP84096.1"/>
    </source>
</evidence>
<keyword evidence="8" id="KW-1185">Reference proteome</keyword>
<proteinExistence type="inferred from homology"/>
<dbReference type="Gene3D" id="3.40.50.20">
    <property type="match status" value="1"/>
</dbReference>
<dbReference type="GO" id="GO:0016874">
    <property type="term" value="F:ligase activity"/>
    <property type="evidence" value="ECO:0007669"/>
    <property type="project" value="UniProtKB-KW"/>
</dbReference>
<dbReference type="Proteomes" id="UP001059617">
    <property type="component" value="Chromosome"/>
</dbReference>
<sequence>METPEKTRVAVVFGGGSTEHAINSVGAADVLAALDADDQFEIVPIGVTGEGRWVLPAGPAASSTDLVPVTGDITVVDARDGVARLTGIDVVFPVLQGAFGHEGTIQGLLEMADLPYVGSGVFASSAALDHDHLRKLAVAAGLPVAPYVVLRAGASLDEADRARLPLPVVVRPARGTGGETVVDDWTDLGTAVAAARAVDGKVVVATVPAGRRVTVGVLDTAGDPEPSVPGELAGDDTTAPAELDRDVERAVRDLAVQAFVALDCAGLARIDFTVTPAGEITLDRIDTMPAFGPGAPFPSVWAASGLPYDSLVSRLIRAAVRRGTGLH</sequence>
<organism evidence="7 8">
    <name type="scientific">Dactylosporangium fulvum</name>
    <dbReference type="NCBI Taxonomy" id="53359"/>
    <lineage>
        <taxon>Bacteria</taxon>
        <taxon>Bacillati</taxon>
        <taxon>Actinomycetota</taxon>
        <taxon>Actinomycetes</taxon>
        <taxon>Micromonosporales</taxon>
        <taxon>Micromonosporaceae</taxon>
        <taxon>Dactylosporangium</taxon>
    </lineage>
</organism>
<accession>A0ABY5W444</accession>
<evidence type="ECO:0000256" key="5">
    <source>
        <dbReference type="SAM" id="MobiDB-lite"/>
    </source>
</evidence>
<keyword evidence="2 7" id="KW-0436">Ligase</keyword>
<keyword evidence="4" id="KW-0547">Nucleotide-binding</keyword>
<evidence type="ECO:0000256" key="2">
    <source>
        <dbReference type="ARBA" id="ARBA00022598"/>
    </source>
</evidence>
<reference evidence="7" key="2">
    <citation type="submission" date="2022-09" db="EMBL/GenBank/DDBJ databases">
        <title>Biosynthetic gene clusters of Dactylosporangioum fulvum.</title>
        <authorList>
            <person name="Caradec T."/>
        </authorList>
    </citation>
    <scope>NUCLEOTIDE SEQUENCE</scope>
    <source>
        <strain evidence="7">NRRL B-16292</strain>
    </source>
</reference>